<dbReference type="EMBL" id="ANQC01000130">
    <property type="protein sequence ID" value="ESV55484.1"/>
    <property type="molecule type" value="Genomic_DNA"/>
</dbReference>
<keyword evidence="1" id="KW-0812">Transmembrane</keyword>
<dbReference type="Proteomes" id="UP000018482">
    <property type="component" value="Unassembled WGS sequence"/>
</dbReference>
<name>V6Z795_STRAG</name>
<reference evidence="2 3" key="1">
    <citation type="submission" date="2013-05" db="EMBL/GenBank/DDBJ databases">
        <authorList>
            <person name="Richards V.P."/>
            <person name="Durkin S.A.S."/>
            <person name="Kim M."/>
            <person name="Pavinski Bitar P.D."/>
            <person name="Stanhope M.J."/>
            <person name="Town C.D."/>
            <person name="Venter J.C."/>
        </authorList>
    </citation>
    <scope>NUCLEOTIDE SEQUENCE [LARGE SCALE GENOMIC DNA]</scope>
    <source>
        <strain evidence="2 3">LMG 14747</strain>
    </source>
</reference>
<protein>
    <submittedName>
        <fullName evidence="2">Uncharacterized protein</fullName>
    </submittedName>
</protein>
<dbReference type="AlphaFoldDB" id="V6Z795"/>
<gene>
    <name evidence="2" type="ORF">SAG0136_09835</name>
</gene>
<proteinExistence type="predicted"/>
<organism evidence="2 3">
    <name type="scientific">Streptococcus agalactiae LMG 14747</name>
    <dbReference type="NCBI Taxonomy" id="1154860"/>
    <lineage>
        <taxon>Bacteria</taxon>
        <taxon>Bacillati</taxon>
        <taxon>Bacillota</taxon>
        <taxon>Bacilli</taxon>
        <taxon>Lactobacillales</taxon>
        <taxon>Streptococcaceae</taxon>
        <taxon>Streptococcus</taxon>
    </lineage>
</organism>
<dbReference type="eggNOG" id="ENOG5031VXQ">
    <property type="taxonomic scope" value="Bacteria"/>
</dbReference>
<accession>V6Z795</accession>
<feature type="transmembrane region" description="Helical" evidence="1">
    <location>
        <begin position="168"/>
        <end position="189"/>
    </location>
</feature>
<evidence type="ECO:0000313" key="3">
    <source>
        <dbReference type="Proteomes" id="UP000018482"/>
    </source>
</evidence>
<keyword evidence="1" id="KW-1133">Transmembrane helix</keyword>
<comment type="caution">
    <text evidence="2">The sequence shown here is derived from an EMBL/GenBank/DDBJ whole genome shotgun (WGS) entry which is preliminary data.</text>
</comment>
<feature type="transmembrane region" description="Helical" evidence="1">
    <location>
        <begin position="224"/>
        <end position="245"/>
    </location>
</feature>
<feature type="transmembrane region" description="Helical" evidence="1">
    <location>
        <begin position="195"/>
        <end position="212"/>
    </location>
</feature>
<keyword evidence="1" id="KW-0472">Membrane</keyword>
<evidence type="ECO:0000256" key="1">
    <source>
        <dbReference type="SAM" id="Phobius"/>
    </source>
</evidence>
<feature type="transmembrane region" description="Helical" evidence="1">
    <location>
        <begin position="281"/>
        <end position="302"/>
    </location>
</feature>
<sequence>MPVSILTKLQDDMGLNHDKASKTVSGIYNDYYIALQQVVQGNSYTFAFYTSLSDASGNDVPQALADEIKGSSKHIASVQILGHQVQVISKSAMTNNKLKQKAVEMTQAVTALFKEKGLVSTSAFSNQTTDLGIYLNEGVPMVLSQDNYEQLLQDNAVRAGQDFQKKEHVVNGIVGAILGSLIGVLAIVLLSQMGFAAAVSGLIMSVATLKGYELFAKKQSKKGLLISILVSLVMTYFALQIYWAIAVAQVNKVSFFLAFTEIPRLVSEGYIESGAYYTNMFIVYLFVLLGLVPTVISTYKGLNQKFDVRKIY</sequence>
<evidence type="ECO:0000313" key="2">
    <source>
        <dbReference type="EMBL" id="ESV55484.1"/>
    </source>
</evidence>